<dbReference type="InterPro" id="IPR025246">
    <property type="entry name" value="IS30-like_HTH"/>
</dbReference>
<gene>
    <name evidence="2" type="ORF">ACFFJH_18360</name>
</gene>
<dbReference type="Proteomes" id="UP001589844">
    <property type="component" value="Unassembled WGS sequence"/>
</dbReference>
<keyword evidence="3" id="KW-1185">Reference proteome</keyword>
<protein>
    <submittedName>
        <fullName evidence="2">Helix-turn-helix domain-containing protein</fullName>
    </submittedName>
</protein>
<accession>A0ABV6IIX6</accession>
<evidence type="ECO:0000313" key="2">
    <source>
        <dbReference type="EMBL" id="MFC0351787.1"/>
    </source>
</evidence>
<evidence type="ECO:0000259" key="1">
    <source>
        <dbReference type="Pfam" id="PF13936"/>
    </source>
</evidence>
<sequence length="40" mass="4701">MNCIHLTQIERYQIYVLRKAGQTQRQIVSVLARSEPTISR</sequence>
<dbReference type="EMBL" id="JBHLXJ010000032">
    <property type="protein sequence ID" value="MFC0351787.1"/>
    <property type="molecule type" value="Genomic_DNA"/>
</dbReference>
<comment type="caution">
    <text evidence="2">The sequence shown here is derived from an EMBL/GenBank/DDBJ whole genome shotgun (WGS) entry which is preliminary data.</text>
</comment>
<dbReference type="RefSeq" id="WP_390214455.1">
    <property type="nucleotide sequence ID" value="NZ_JBHLXJ010000032.1"/>
</dbReference>
<name>A0ABV6IIX6_9BURK</name>
<dbReference type="Gene3D" id="1.10.10.60">
    <property type="entry name" value="Homeodomain-like"/>
    <property type="match status" value="1"/>
</dbReference>
<feature type="domain" description="Transposase IS30-like HTH" evidence="1">
    <location>
        <begin position="5"/>
        <end position="40"/>
    </location>
</feature>
<evidence type="ECO:0000313" key="3">
    <source>
        <dbReference type="Proteomes" id="UP001589844"/>
    </source>
</evidence>
<proteinExistence type="predicted"/>
<organism evidence="2 3">
    <name type="scientific">Undibacterium danionis</name>
    <dbReference type="NCBI Taxonomy" id="1812100"/>
    <lineage>
        <taxon>Bacteria</taxon>
        <taxon>Pseudomonadati</taxon>
        <taxon>Pseudomonadota</taxon>
        <taxon>Betaproteobacteria</taxon>
        <taxon>Burkholderiales</taxon>
        <taxon>Oxalobacteraceae</taxon>
        <taxon>Undibacterium</taxon>
    </lineage>
</organism>
<reference evidence="2 3" key="1">
    <citation type="submission" date="2024-09" db="EMBL/GenBank/DDBJ databases">
        <authorList>
            <person name="Sun Q."/>
            <person name="Mori K."/>
        </authorList>
    </citation>
    <scope>NUCLEOTIDE SEQUENCE [LARGE SCALE GENOMIC DNA]</scope>
    <source>
        <strain evidence="2 3">CCM 8677</strain>
    </source>
</reference>
<dbReference type="Pfam" id="PF13936">
    <property type="entry name" value="HTH_38"/>
    <property type="match status" value="1"/>
</dbReference>